<feature type="active site" description="Proton acceptor" evidence="4">
    <location>
        <position position="69"/>
    </location>
</feature>
<dbReference type="PIRSF" id="PIRSF006305">
    <property type="entry name" value="Maf"/>
    <property type="match status" value="1"/>
</dbReference>
<dbReference type="PANTHER" id="PTHR43213">
    <property type="entry name" value="BIFUNCTIONAL DTTP/UTP PYROPHOSPHATASE/METHYLTRANSFERASE PROTEIN-RELATED"/>
    <property type="match status" value="1"/>
</dbReference>
<keyword evidence="6" id="KW-1185">Reference proteome</keyword>
<keyword evidence="4" id="KW-0963">Cytoplasm</keyword>
<gene>
    <name evidence="5" type="primary">maf</name>
    <name evidence="5" type="ORF">LMG8286_00350</name>
</gene>
<evidence type="ECO:0000313" key="5">
    <source>
        <dbReference type="EMBL" id="CAD7286517.1"/>
    </source>
</evidence>
<dbReference type="Proteomes" id="UP000789359">
    <property type="component" value="Unassembled WGS sequence"/>
</dbReference>
<proteinExistence type="inferred from homology"/>
<evidence type="ECO:0000256" key="4">
    <source>
        <dbReference type="HAMAP-Rule" id="MF_00528"/>
    </source>
</evidence>
<name>A0ABN7K1V7_9BACT</name>
<dbReference type="PANTHER" id="PTHR43213:SF5">
    <property type="entry name" value="BIFUNCTIONAL DTTP_UTP PYROPHOSPHATASE_METHYLTRANSFERASE PROTEIN-RELATED"/>
    <property type="match status" value="1"/>
</dbReference>
<dbReference type="EC" id="3.6.1.9" evidence="4"/>
<reference evidence="5 6" key="1">
    <citation type="submission" date="2020-11" db="EMBL/GenBank/DDBJ databases">
        <authorList>
            <person name="Peeters C."/>
        </authorList>
    </citation>
    <scope>NUCLEOTIDE SEQUENCE [LARGE SCALE GENOMIC DNA]</scope>
    <source>
        <strain evidence="5 6">LMG 8286</strain>
    </source>
</reference>
<evidence type="ECO:0000256" key="3">
    <source>
        <dbReference type="ARBA" id="ARBA00023080"/>
    </source>
</evidence>
<keyword evidence="3 4" id="KW-0546">Nucleotide metabolism</keyword>
<organism evidence="5 6">
    <name type="scientific">Campylobacter suis</name>
    <dbReference type="NCBI Taxonomy" id="2790657"/>
    <lineage>
        <taxon>Bacteria</taxon>
        <taxon>Pseudomonadati</taxon>
        <taxon>Campylobacterota</taxon>
        <taxon>Epsilonproteobacteria</taxon>
        <taxon>Campylobacterales</taxon>
        <taxon>Campylobacteraceae</taxon>
        <taxon>Campylobacter</taxon>
    </lineage>
</organism>
<comment type="catalytic activity">
    <reaction evidence="4">
        <text>a ribonucleoside 5'-triphosphate + H2O = a ribonucleoside 5'-phosphate + diphosphate + H(+)</text>
        <dbReference type="Rhea" id="RHEA:23996"/>
        <dbReference type="ChEBI" id="CHEBI:15377"/>
        <dbReference type="ChEBI" id="CHEBI:15378"/>
        <dbReference type="ChEBI" id="CHEBI:33019"/>
        <dbReference type="ChEBI" id="CHEBI:58043"/>
        <dbReference type="ChEBI" id="CHEBI:61557"/>
        <dbReference type="EC" id="3.6.1.9"/>
    </reaction>
</comment>
<comment type="cofactor">
    <cofactor evidence="1 4">
        <name>a divalent metal cation</name>
        <dbReference type="ChEBI" id="CHEBI:60240"/>
    </cofactor>
</comment>
<evidence type="ECO:0000256" key="1">
    <source>
        <dbReference type="ARBA" id="ARBA00001968"/>
    </source>
</evidence>
<dbReference type="InterPro" id="IPR003697">
    <property type="entry name" value="Maf-like"/>
</dbReference>
<comment type="function">
    <text evidence="4">Nucleoside triphosphate pyrophosphatase. May have a dual role in cell division arrest and in preventing the incorporation of modified nucleotides into cellular nucleic acids.</text>
</comment>
<comment type="caution">
    <text evidence="5">The sequence shown here is derived from an EMBL/GenBank/DDBJ whole genome shotgun (WGS) entry which is preliminary data.</text>
</comment>
<accession>A0ABN7K1V7</accession>
<comment type="catalytic activity">
    <reaction evidence="4">
        <text>a 2'-deoxyribonucleoside 5'-triphosphate + H2O = a 2'-deoxyribonucleoside 5'-phosphate + diphosphate + H(+)</text>
        <dbReference type="Rhea" id="RHEA:44644"/>
        <dbReference type="ChEBI" id="CHEBI:15377"/>
        <dbReference type="ChEBI" id="CHEBI:15378"/>
        <dbReference type="ChEBI" id="CHEBI:33019"/>
        <dbReference type="ChEBI" id="CHEBI:61560"/>
        <dbReference type="ChEBI" id="CHEBI:65317"/>
        <dbReference type="EC" id="3.6.1.9"/>
    </reaction>
</comment>
<comment type="similarity">
    <text evidence="4">Belongs to the Maf family.</text>
</comment>
<comment type="caution">
    <text evidence="4">Lacks conserved residue(s) required for the propagation of feature annotation.</text>
</comment>
<dbReference type="HAMAP" id="MF_00528">
    <property type="entry name" value="Maf"/>
    <property type="match status" value="1"/>
</dbReference>
<comment type="subcellular location">
    <subcellularLocation>
        <location evidence="4">Cytoplasm</location>
    </subcellularLocation>
</comment>
<evidence type="ECO:0000313" key="6">
    <source>
        <dbReference type="Proteomes" id="UP000789359"/>
    </source>
</evidence>
<sequence length="181" mass="20085">MIVLASSSQTRAKILTEADISFRQISFDYDESLVAKDLSPNAYVLAVVKSKKKQFLNAYADIFDVLFADSCVVCDGKILGKPKDKDDAKRLLDMQSENSASVVTAMIFYSKKFELINVSCTTYKFAKFDETEVDNYIASGLCMDKAGAMMVEGFNKRYILSQVGDTSTARGLNVEILKAFL</sequence>
<dbReference type="Pfam" id="PF02545">
    <property type="entry name" value="Maf"/>
    <property type="match status" value="1"/>
</dbReference>
<evidence type="ECO:0000256" key="2">
    <source>
        <dbReference type="ARBA" id="ARBA00022801"/>
    </source>
</evidence>
<protein>
    <recommendedName>
        <fullName evidence="4">Nucleoside triphosphate pyrophosphatase</fullName>
        <ecNumber evidence="4">3.6.1.9</ecNumber>
    </recommendedName>
    <alternativeName>
        <fullName evidence="4">Nucleotide pyrophosphatase</fullName>
        <shortName evidence="4">Nucleotide PPase</shortName>
    </alternativeName>
</protein>
<dbReference type="GO" id="GO:0047429">
    <property type="term" value="F:nucleoside triphosphate diphosphatase activity"/>
    <property type="evidence" value="ECO:0007669"/>
    <property type="project" value="UniProtKB-EC"/>
</dbReference>
<dbReference type="NCBIfam" id="NF003141">
    <property type="entry name" value="PRK04056.1"/>
    <property type="match status" value="1"/>
</dbReference>
<dbReference type="Gene3D" id="3.90.950.10">
    <property type="match status" value="1"/>
</dbReference>
<dbReference type="NCBIfam" id="TIGR00172">
    <property type="entry name" value="maf"/>
    <property type="match status" value="1"/>
</dbReference>
<dbReference type="CDD" id="cd00985">
    <property type="entry name" value="Maf_Ham1"/>
    <property type="match status" value="1"/>
</dbReference>
<dbReference type="RefSeq" id="WP_230056143.1">
    <property type="nucleotide sequence ID" value="NZ_CAJHOE010000001.1"/>
</dbReference>
<dbReference type="SUPFAM" id="SSF52972">
    <property type="entry name" value="ITPase-like"/>
    <property type="match status" value="1"/>
</dbReference>
<keyword evidence="2 4" id="KW-0378">Hydrolase</keyword>
<dbReference type="EMBL" id="CAJHOE010000001">
    <property type="protein sequence ID" value="CAD7286517.1"/>
    <property type="molecule type" value="Genomic_DNA"/>
</dbReference>
<dbReference type="InterPro" id="IPR029001">
    <property type="entry name" value="ITPase-like_fam"/>
</dbReference>